<evidence type="ECO:0000259" key="1">
    <source>
        <dbReference type="Pfam" id="PF06259"/>
    </source>
</evidence>
<dbReference type="AlphaFoldDB" id="A0A7H0IEL7"/>
<evidence type="ECO:0000313" key="3">
    <source>
        <dbReference type="Proteomes" id="UP000516052"/>
    </source>
</evidence>
<dbReference type="EMBL" id="CP060828">
    <property type="protein sequence ID" value="QNP71233.1"/>
    <property type="molecule type" value="Genomic_DNA"/>
</dbReference>
<dbReference type="SMR" id="A0A7H0IEL7"/>
<dbReference type="Proteomes" id="UP000516052">
    <property type="component" value="Chromosome"/>
</dbReference>
<sequence length="329" mass="33721">MRFGDAEKTRGGAGRRLRALLAVLVVASVAVPLSAAARPDIPAPAPAAQAPLTAATLQKTYAVNRANAERASEMARDGGDRHRAEADRTLAASDKQLLHFDGRGEGRATEVLGDLAHAHRIAVLVPGSDTTLDTYGRFHAGADALYRRLTREAPPGTGVAVVAWLGYTTPATISTTVLTTGRADEAAPELRAFVAGLRALTGPDTGLSLLCHSYGTLVCARAASGLDADELVLLGSPGTGADTAAGLHTSARVWAARGTDDWVADVPHVSVDLFGTTIGFGTDPVSAAYGAHVFAAGDGGHSDYFTPGSVSLANLARIVLGEPTEVTGA</sequence>
<dbReference type="RefSeq" id="WP_187748207.1">
    <property type="nucleotide sequence ID" value="NZ_CP060828.1"/>
</dbReference>
<gene>
    <name evidence="2" type="ORF">IAG44_18495</name>
</gene>
<accession>A0A7H0IEL7</accession>
<feature type="domain" description="DUF1023" evidence="1">
    <location>
        <begin position="101"/>
        <end position="270"/>
    </location>
</feature>
<reference evidence="2 3" key="1">
    <citation type="submission" date="2020-08" db="EMBL/GenBank/DDBJ databases">
        <title>A novel species.</title>
        <authorList>
            <person name="Gao J."/>
        </authorList>
    </citation>
    <scope>NUCLEOTIDE SEQUENCE [LARGE SCALE GENOMIC DNA]</scope>
    <source>
        <strain evidence="2 3">CRXT-G-22</strain>
    </source>
</reference>
<name>A0A7H0IEL7_9ACTN</name>
<dbReference type="Pfam" id="PF06259">
    <property type="entry name" value="Abhydrolase_8"/>
    <property type="match status" value="1"/>
</dbReference>
<keyword evidence="3" id="KW-1185">Reference proteome</keyword>
<protein>
    <recommendedName>
        <fullName evidence="1">DUF1023 domain-containing protein</fullName>
    </recommendedName>
</protein>
<evidence type="ECO:0000313" key="2">
    <source>
        <dbReference type="EMBL" id="QNP71233.1"/>
    </source>
</evidence>
<dbReference type="InterPro" id="IPR029058">
    <property type="entry name" value="AB_hydrolase_fold"/>
</dbReference>
<dbReference type="SUPFAM" id="SSF53474">
    <property type="entry name" value="alpha/beta-Hydrolases"/>
    <property type="match status" value="1"/>
</dbReference>
<organism evidence="2 3">
    <name type="scientific">Streptomyces roseirectus</name>
    <dbReference type="NCBI Taxonomy" id="2768066"/>
    <lineage>
        <taxon>Bacteria</taxon>
        <taxon>Bacillati</taxon>
        <taxon>Actinomycetota</taxon>
        <taxon>Actinomycetes</taxon>
        <taxon>Kitasatosporales</taxon>
        <taxon>Streptomycetaceae</taxon>
        <taxon>Streptomyces</taxon>
    </lineage>
</organism>
<dbReference type="InterPro" id="IPR010427">
    <property type="entry name" value="DUF1023"/>
</dbReference>
<dbReference type="KEGG" id="sroi:IAG44_18495"/>
<dbReference type="Gene3D" id="3.40.50.1820">
    <property type="entry name" value="alpha/beta hydrolase"/>
    <property type="match status" value="1"/>
</dbReference>
<proteinExistence type="predicted"/>